<dbReference type="InterPro" id="IPR037362">
    <property type="entry name" value="CAS_fam"/>
</dbReference>
<evidence type="ECO:0000313" key="3">
    <source>
        <dbReference type="EMBL" id="VDN32852.1"/>
    </source>
</evidence>
<sequence>MRLLQQIEGSLANRISVWIILAAHKLIYIGDNIAQCVSAGELSTEVRAASDRLCNVLKNCVQATKHAADEYRSVSAMQSMVDSIVTVSHAAHDLKLLVKQCCD</sequence>
<dbReference type="WBParaSite" id="GPUH_0001899701-mRNA-1">
    <property type="protein sequence ID" value="GPUH_0001899701-mRNA-1"/>
    <property type="gene ID" value="GPUH_0001899701"/>
</dbReference>
<evidence type="ECO:0000313" key="5">
    <source>
        <dbReference type="WBParaSite" id="GPUH_0001899701-mRNA-1"/>
    </source>
</evidence>
<dbReference type="GO" id="GO:0005886">
    <property type="term" value="C:plasma membrane"/>
    <property type="evidence" value="ECO:0007669"/>
    <property type="project" value="TreeGrafter"/>
</dbReference>
<evidence type="ECO:0000259" key="2">
    <source>
        <dbReference type="Pfam" id="PF12026"/>
    </source>
</evidence>
<reference evidence="5" key="1">
    <citation type="submission" date="2016-06" db="UniProtKB">
        <authorList>
            <consortium name="WormBaseParasite"/>
        </authorList>
    </citation>
    <scope>IDENTIFICATION</scope>
</reference>
<proteinExistence type="predicted"/>
<feature type="domain" description="CAS family C-terminal" evidence="2">
    <location>
        <begin position="18"/>
        <end position="97"/>
    </location>
</feature>
<accession>A0A183EDD1</accession>
<dbReference type="EMBL" id="UYRT01087690">
    <property type="protein sequence ID" value="VDN32852.1"/>
    <property type="molecule type" value="Genomic_DNA"/>
</dbReference>
<evidence type="ECO:0000313" key="4">
    <source>
        <dbReference type="Proteomes" id="UP000271098"/>
    </source>
</evidence>
<protein>
    <submittedName>
        <fullName evidence="5">CAS_C domain-containing protein</fullName>
    </submittedName>
</protein>
<keyword evidence="4" id="KW-1185">Reference proteome</keyword>
<dbReference type="Proteomes" id="UP000271098">
    <property type="component" value="Unassembled WGS sequence"/>
</dbReference>
<dbReference type="PANTHER" id="PTHR10654:SF18">
    <property type="entry name" value="IP17195P"/>
    <property type="match status" value="1"/>
</dbReference>
<dbReference type="AlphaFoldDB" id="A0A183EDD1"/>
<dbReference type="GO" id="GO:0007169">
    <property type="term" value="P:cell surface receptor protein tyrosine kinase signaling pathway"/>
    <property type="evidence" value="ECO:0007669"/>
    <property type="project" value="TreeGrafter"/>
</dbReference>
<reference evidence="3 4" key="2">
    <citation type="submission" date="2018-11" db="EMBL/GenBank/DDBJ databases">
        <authorList>
            <consortium name="Pathogen Informatics"/>
        </authorList>
    </citation>
    <scope>NUCLEOTIDE SEQUENCE [LARGE SCALE GENOMIC DNA]</scope>
</reference>
<keyword evidence="1" id="KW-0597">Phosphoprotein</keyword>
<dbReference type="Pfam" id="PF12026">
    <property type="entry name" value="CAS_C"/>
    <property type="match status" value="1"/>
</dbReference>
<dbReference type="InterPro" id="IPR021901">
    <property type="entry name" value="CAS_C"/>
</dbReference>
<evidence type="ECO:0000256" key="1">
    <source>
        <dbReference type="ARBA" id="ARBA00022553"/>
    </source>
</evidence>
<dbReference type="GO" id="GO:0016477">
    <property type="term" value="P:cell migration"/>
    <property type="evidence" value="ECO:0007669"/>
    <property type="project" value="TreeGrafter"/>
</dbReference>
<dbReference type="OrthoDB" id="5983572at2759"/>
<dbReference type="PANTHER" id="PTHR10654">
    <property type="entry name" value="CAS SCAFFOLDING PROTEIN"/>
    <property type="match status" value="1"/>
</dbReference>
<dbReference type="Gene3D" id="1.20.120.230">
    <property type="entry name" value="Alpha-catenin/vinculin-like"/>
    <property type="match status" value="1"/>
</dbReference>
<gene>
    <name evidence="3" type="ORF">GPUH_LOCUS18972</name>
</gene>
<name>A0A183EDD1_9BILA</name>
<dbReference type="GO" id="GO:0005737">
    <property type="term" value="C:cytoplasm"/>
    <property type="evidence" value="ECO:0007669"/>
    <property type="project" value="TreeGrafter"/>
</dbReference>
<organism evidence="5">
    <name type="scientific">Gongylonema pulchrum</name>
    <dbReference type="NCBI Taxonomy" id="637853"/>
    <lineage>
        <taxon>Eukaryota</taxon>
        <taxon>Metazoa</taxon>
        <taxon>Ecdysozoa</taxon>
        <taxon>Nematoda</taxon>
        <taxon>Chromadorea</taxon>
        <taxon>Rhabditida</taxon>
        <taxon>Spirurina</taxon>
        <taxon>Spiruromorpha</taxon>
        <taxon>Spiruroidea</taxon>
        <taxon>Gongylonematidae</taxon>
        <taxon>Gongylonema</taxon>
    </lineage>
</organism>